<sequence length="199" mass="21707">MCYCPRPCQSSLCQKSVAYQVINPALHFMTIQHVQAATCLQGARLNAFFQPNGSNPAYIICCFNVAERFKTIVQELIKCLSFLTSPFTMFGINKIMKNRVLVAFSLLALSGCSTMSSNEAIPPLQAETAKMLGLSSSDEITVTNVSATKPDTLGSQMLSYRATTDKGRIFDCQSQMIPGILGQEPVVTVPKCTPVKVHN</sequence>
<gene>
    <name evidence="1" type="ordered locus">PANA_0588</name>
</gene>
<evidence type="ECO:0000313" key="1">
    <source>
        <dbReference type="EMBL" id="ADD75755.1"/>
    </source>
</evidence>
<dbReference type="STRING" id="706191.PANA_0588"/>
<dbReference type="HOGENOM" id="CLU_1371056_0_0_6"/>
<dbReference type="EMBL" id="CP001875">
    <property type="protein sequence ID" value="ADD75755.1"/>
    <property type="molecule type" value="Genomic_DNA"/>
</dbReference>
<keyword evidence="2" id="KW-1185">Reference proteome</keyword>
<proteinExistence type="predicted"/>
<evidence type="ECO:0000313" key="2">
    <source>
        <dbReference type="Proteomes" id="UP000001702"/>
    </source>
</evidence>
<dbReference type="Proteomes" id="UP000001702">
    <property type="component" value="Chromosome"/>
</dbReference>
<reference evidence="1 2" key="1">
    <citation type="journal article" date="2010" name="J. Bacteriol.">
        <title>Genome sequence of Pantoea ananatis LMG20103, the causative agent of Eucalyptus blight and dieback.</title>
        <authorList>
            <person name="De Maayer P."/>
            <person name="Chan W.Y."/>
            <person name="Venter S.N."/>
            <person name="Toth I.K."/>
            <person name="Birch P.R."/>
            <person name="Joubert F."/>
            <person name="Coutinho T.A."/>
        </authorList>
    </citation>
    <scope>NUCLEOTIDE SEQUENCE [LARGE SCALE GENOMIC DNA]</scope>
    <source>
        <strain evidence="1 2">LMG 20103</strain>
    </source>
</reference>
<organism evidence="1 2">
    <name type="scientific">Pantoea ananatis (strain LMG 20103)</name>
    <dbReference type="NCBI Taxonomy" id="706191"/>
    <lineage>
        <taxon>Bacteria</taxon>
        <taxon>Pseudomonadati</taxon>
        <taxon>Pseudomonadota</taxon>
        <taxon>Gammaproteobacteria</taxon>
        <taxon>Enterobacterales</taxon>
        <taxon>Erwiniaceae</taxon>
        <taxon>Pantoea</taxon>
    </lineage>
</organism>
<dbReference type="KEGG" id="pam:PANA_0588"/>
<protein>
    <submittedName>
        <fullName evidence="1">Uncharacterized protein</fullName>
    </submittedName>
</protein>
<accession>D4GJ10</accession>
<dbReference type="AlphaFoldDB" id="D4GJ10"/>
<dbReference type="eggNOG" id="ENOG5032RRT">
    <property type="taxonomic scope" value="Bacteria"/>
</dbReference>
<name>D4GJ10_PANAM</name>